<evidence type="ECO:0008006" key="3">
    <source>
        <dbReference type="Google" id="ProtNLM"/>
    </source>
</evidence>
<dbReference type="EMBL" id="UINC01142251">
    <property type="protein sequence ID" value="SVD30472.1"/>
    <property type="molecule type" value="Genomic_DNA"/>
</dbReference>
<sequence>MNWDALGAIGEIIGAAAVLATLFYLAAQIKMQNRELEKSNENVTAQLSVDLNNVFINNFDALMRDKEFVEIYQKGMSNQPLDEIEIIQFSIFVNRWLAFCETLIVTAKAEVAFNSDYDLDFIYGNPWIHKLINTEVGARWFDEEAPLLYPKDFLDKLGDFKVKAVNHSQPVP</sequence>
<feature type="transmembrane region" description="Helical" evidence="1">
    <location>
        <begin position="6"/>
        <end position="27"/>
    </location>
</feature>
<proteinExistence type="predicted"/>
<dbReference type="AlphaFoldDB" id="A0A382U8X0"/>
<keyword evidence="1" id="KW-0472">Membrane</keyword>
<evidence type="ECO:0000313" key="2">
    <source>
        <dbReference type="EMBL" id="SVD30472.1"/>
    </source>
</evidence>
<name>A0A382U8X0_9ZZZZ</name>
<gene>
    <name evidence="2" type="ORF">METZ01_LOCUS383326</name>
</gene>
<organism evidence="2">
    <name type="scientific">marine metagenome</name>
    <dbReference type="NCBI Taxonomy" id="408172"/>
    <lineage>
        <taxon>unclassified sequences</taxon>
        <taxon>metagenomes</taxon>
        <taxon>ecological metagenomes</taxon>
    </lineage>
</organism>
<reference evidence="2" key="1">
    <citation type="submission" date="2018-05" db="EMBL/GenBank/DDBJ databases">
        <authorList>
            <person name="Lanie J.A."/>
            <person name="Ng W.-L."/>
            <person name="Kazmierczak K.M."/>
            <person name="Andrzejewski T.M."/>
            <person name="Davidsen T.M."/>
            <person name="Wayne K.J."/>
            <person name="Tettelin H."/>
            <person name="Glass J.I."/>
            <person name="Rusch D."/>
            <person name="Podicherti R."/>
            <person name="Tsui H.-C.T."/>
            <person name="Winkler M.E."/>
        </authorList>
    </citation>
    <scope>NUCLEOTIDE SEQUENCE</scope>
</reference>
<keyword evidence="1" id="KW-0812">Transmembrane</keyword>
<accession>A0A382U8X0</accession>
<protein>
    <recommendedName>
        <fullName evidence="3">DUF4760 domain-containing protein</fullName>
    </recommendedName>
</protein>
<evidence type="ECO:0000256" key="1">
    <source>
        <dbReference type="SAM" id="Phobius"/>
    </source>
</evidence>
<keyword evidence="1" id="KW-1133">Transmembrane helix</keyword>